<dbReference type="PANTHER" id="PTHR30492:SF0">
    <property type="entry name" value="METHYLGLYOXAL SYNTHASE"/>
    <property type="match status" value="1"/>
</dbReference>
<dbReference type="InterPro" id="IPR004363">
    <property type="entry name" value="Methylgl_synth"/>
</dbReference>
<dbReference type="SMART" id="SM00046">
    <property type="entry name" value="DAGKc"/>
    <property type="match status" value="1"/>
</dbReference>
<evidence type="ECO:0000256" key="2">
    <source>
        <dbReference type="ARBA" id="ARBA00022840"/>
    </source>
</evidence>
<dbReference type="OrthoDB" id="142078at2"/>
<evidence type="ECO:0000259" key="3">
    <source>
        <dbReference type="PROSITE" id="PS50146"/>
    </source>
</evidence>
<feature type="domain" description="DAGKc" evidence="3">
    <location>
        <begin position="2"/>
        <end position="132"/>
    </location>
</feature>
<dbReference type="EMBL" id="CP013659">
    <property type="protein sequence ID" value="ALS76157.1"/>
    <property type="molecule type" value="Genomic_DNA"/>
</dbReference>
<name>A0A0U2YTL6_9BACL</name>
<reference evidence="4" key="1">
    <citation type="submission" date="2016-01" db="EMBL/GenBank/DDBJ databases">
        <title>Complete genome of Planococcus rifietoensis type strain M8.</title>
        <authorList>
            <person name="See-Too W.S."/>
        </authorList>
    </citation>
    <scope>NUCLEOTIDE SEQUENCE [LARGE SCALE GENOMIC DNA]</scope>
    <source>
        <strain evidence="4">M8</strain>
    </source>
</reference>
<dbReference type="PANTHER" id="PTHR30492">
    <property type="entry name" value="METHYLGLYOXAL SYNTHASE"/>
    <property type="match status" value="1"/>
</dbReference>
<dbReference type="GO" id="GO:0016301">
    <property type="term" value="F:kinase activity"/>
    <property type="evidence" value="ECO:0007669"/>
    <property type="project" value="UniProtKB-KW"/>
</dbReference>
<dbReference type="InterPro" id="IPR045540">
    <property type="entry name" value="YegS/DAGK_C"/>
</dbReference>
<dbReference type="InterPro" id="IPR005218">
    <property type="entry name" value="Diacylglycerol/lipid_kinase"/>
</dbReference>
<dbReference type="GO" id="GO:0008929">
    <property type="term" value="F:methylglyoxal synthase activity"/>
    <property type="evidence" value="ECO:0007669"/>
    <property type="project" value="InterPro"/>
</dbReference>
<dbReference type="AlphaFoldDB" id="A0A0U2YTL6"/>
<keyword evidence="4" id="KW-0418">Kinase</keyword>
<organism evidence="4 5">
    <name type="scientific">Planococcus rifietoensis</name>
    <dbReference type="NCBI Taxonomy" id="200991"/>
    <lineage>
        <taxon>Bacteria</taxon>
        <taxon>Bacillati</taxon>
        <taxon>Bacillota</taxon>
        <taxon>Bacilli</taxon>
        <taxon>Bacillales</taxon>
        <taxon>Caryophanaceae</taxon>
        <taxon>Planococcus</taxon>
    </lineage>
</organism>
<keyword evidence="5" id="KW-1185">Reference proteome</keyword>
<keyword evidence="4" id="KW-0808">Transferase</keyword>
<dbReference type="GO" id="GO:0005829">
    <property type="term" value="C:cytosol"/>
    <property type="evidence" value="ECO:0007669"/>
    <property type="project" value="TreeGrafter"/>
</dbReference>
<gene>
    <name evidence="4" type="ORF">AUC31_13570</name>
</gene>
<dbReference type="STRING" id="200991.AUC31_13570"/>
<dbReference type="InterPro" id="IPR016064">
    <property type="entry name" value="NAD/diacylglycerol_kinase_sf"/>
</dbReference>
<dbReference type="SUPFAM" id="SSF111331">
    <property type="entry name" value="NAD kinase/diacylglycerol kinase-like"/>
    <property type="match status" value="1"/>
</dbReference>
<keyword evidence="2" id="KW-0067">ATP-binding</keyword>
<protein>
    <submittedName>
        <fullName evidence="4">Diacylglycerol kinase</fullName>
    </submittedName>
</protein>
<dbReference type="Gene3D" id="2.60.200.40">
    <property type="match status" value="1"/>
</dbReference>
<dbReference type="Pfam" id="PF00781">
    <property type="entry name" value="DAGK_cat"/>
    <property type="match status" value="1"/>
</dbReference>
<dbReference type="InterPro" id="IPR017438">
    <property type="entry name" value="ATP-NAD_kinase_N"/>
</dbReference>
<dbReference type="GO" id="GO:0019242">
    <property type="term" value="P:methylglyoxal biosynthetic process"/>
    <property type="evidence" value="ECO:0007669"/>
    <property type="project" value="InterPro"/>
</dbReference>
<dbReference type="Pfam" id="PF19279">
    <property type="entry name" value="YegS_C"/>
    <property type="match status" value="1"/>
</dbReference>
<dbReference type="GO" id="GO:0005524">
    <property type="term" value="F:ATP binding"/>
    <property type="evidence" value="ECO:0007669"/>
    <property type="project" value="UniProtKB-KW"/>
</dbReference>
<dbReference type="InterPro" id="IPR001206">
    <property type="entry name" value="Diacylglycerol_kinase_cat_dom"/>
</dbReference>
<dbReference type="NCBIfam" id="TIGR00147">
    <property type="entry name" value="YegS/Rv2252/BmrU family lipid kinase"/>
    <property type="match status" value="1"/>
</dbReference>
<accession>A0A0U2YTL6</accession>
<dbReference type="KEGG" id="prt:AUC31_13570"/>
<evidence type="ECO:0000313" key="4">
    <source>
        <dbReference type="EMBL" id="ALS76157.1"/>
    </source>
</evidence>
<dbReference type="RefSeq" id="WP_058382860.1">
    <property type="nucleotide sequence ID" value="NZ_CP013659.2"/>
</dbReference>
<evidence type="ECO:0000256" key="1">
    <source>
        <dbReference type="ARBA" id="ARBA00022741"/>
    </source>
</evidence>
<keyword evidence="1" id="KW-0547">Nucleotide-binding</keyword>
<dbReference type="Gene3D" id="3.40.50.10330">
    <property type="entry name" value="Probable inorganic polyphosphate/atp-NAD kinase, domain 1"/>
    <property type="match status" value="1"/>
</dbReference>
<dbReference type="PROSITE" id="PS50146">
    <property type="entry name" value="DAGK"/>
    <property type="match status" value="1"/>
</dbReference>
<dbReference type="GO" id="GO:0008654">
    <property type="term" value="P:phospholipid biosynthetic process"/>
    <property type="evidence" value="ECO:0007669"/>
    <property type="project" value="InterPro"/>
</dbReference>
<dbReference type="Proteomes" id="UP000067683">
    <property type="component" value="Chromosome"/>
</dbReference>
<sequence>MAGFTHSILLYNAEAGASTLDAVMGLAVPQLAASSKTLELIKTDSPEELESVCRSAAERADAVFVAGGDGTVHLAAHALSSIENPPPLGILPSGTCNDFARTMNIPLYLDEAAKSLSQGKLQQVDTATINEGTFLNFAGIGLITDASFNIDPDLKERYGKLSYFMSAMQTMRQAEPFNVSLVIDGQAYEEEAVLVLAMNGKSIGTHLFPMQSIDPADGLLDVFIIQSSSFAAIREWFSLSKPDLTAEDLEHIIHLQGREIDIRTETPMDIDTDGEIYMKTPASISVQPGKLNLLVPNEEDIFT</sequence>
<proteinExistence type="predicted"/>
<evidence type="ECO:0000313" key="5">
    <source>
        <dbReference type="Proteomes" id="UP000067683"/>
    </source>
</evidence>